<accession>A0A9Q2Z302</accession>
<evidence type="ECO:0000313" key="13">
    <source>
        <dbReference type="Proteomes" id="UP000808906"/>
    </source>
</evidence>
<dbReference type="EMBL" id="WVDC01000001">
    <property type="protein sequence ID" value="NKW41199.1"/>
    <property type="molecule type" value="Genomic_DNA"/>
</dbReference>
<feature type="transmembrane region" description="Helical" evidence="7">
    <location>
        <begin position="197"/>
        <end position="216"/>
    </location>
</feature>
<dbReference type="PANTHER" id="PTHR43163:SF3">
    <property type="entry name" value="PEPTIDE ABC TRANSPORTER PERMEASE PROTEIN"/>
    <property type="match status" value="1"/>
</dbReference>
<gene>
    <name evidence="9" type="ORF">GS441_07560</name>
    <name evidence="10" type="ORF">GS453_09295</name>
    <name evidence="11" type="ORF">GS882_19450</name>
    <name evidence="12" type="ORF">GS947_06095</name>
</gene>
<comment type="similarity">
    <text evidence="7">Belongs to the binding-protein-dependent transport system permease family.</text>
</comment>
<evidence type="ECO:0000256" key="2">
    <source>
        <dbReference type="ARBA" id="ARBA00022448"/>
    </source>
</evidence>
<evidence type="ECO:0000256" key="1">
    <source>
        <dbReference type="ARBA" id="ARBA00004651"/>
    </source>
</evidence>
<dbReference type="Proteomes" id="UP000603463">
    <property type="component" value="Unassembled WGS sequence"/>
</dbReference>
<evidence type="ECO:0000256" key="5">
    <source>
        <dbReference type="ARBA" id="ARBA00022989"/>
    </source>
</evidence>
<keyword evidence="2 7" id="KW-0813">Transport</keyword>
<dbReference type="Proteomes" id="UP000738270">
    <property type="component" value="Unassembled WGS sequence"/>
</dbReference>
<evidence type="ECO:0000259" key="8">
    <source>
        <dbReference type="PROSITE" id="PS50928"/>
    </source>
</evidence>
<organism evidence="9 13">
    <name type="scientific">Rhodococcus hoagii</name>
    <name type="common">Corynebacterium equii</name>
    <dbReference type="NCBI Taxonomy" id="43767"/>
    <lineage>
        <taxon>Bacteria</taxon>
        <taxon>Bacillati</taxon>
        <taxon>Actinomycetota</taxon>
        <taxon>Actinomycetes</taxon>
        <taxon>Mycobacteriales</taxon>
        <taxon>Nocardiaceae</taxon>
        <taxon>Prescottella</taxon>
    </lineage>
</organism>
<dbReference type="CDD" id="cd06261">
    <property type="entry name" value="TM_PBP2"/>
    <property type="match status" value="1"/>
</dbReference>
<dbReference type="InterPro" id="IPR035906">
    <property type="entry name" value="MetI-like_sf"/>
</dbReference>
<keyword evidence="4 7" id="KW-0812">Transmembrane</keyword>
<evidence type="ECO:0000256" key="3">
    <source>
        <dbReference type="ARBA" id="ARBA00022475"/>
    </source>
</evidence>
<dbReference type="InterPro" id="IPR000515">
    <property type="entry name" value="MetI-like"/>
</dbReference>
<protein>
    <submittedName>
        <fullName evidence="9">ABC transporter permease subunit</fullName>
    </submittedName>
</protein>
<keyword evidence="3" id="KW-1003">Cell membrane</keyword>
<sequence length="330" mass="34824">MAATTSSIRRSNAARVRTRRVSVAAAKLIAVLTLVSVVTFLLLEMIPGDPLAVMLPEGASPEMRAAAAERFGLDGPLVQRYLEWVGNALQGDLGRSMQTQVPVTDAIVERLPVTLELAGLSILVALLIALPLGVYSGYRPGGIADRIVTLVCSVTLSIPSFLLGVLLVFVFAVTLHALPVTGWTPLSAGLVPHLRSLVLPVATLAAIEAVAFIRLLRNDMAATLQQDFVLSARARGISTPRILVVHALRPSAFSLVTVLGVSLGRLIGGTVIVETLFSLPGLGSLVVTAINGRDYLLVQGIVLVVAVAYVLLNSLVDLAYPLLDPRVRSA</sequence>
<comment type="caution">
    <text evidence="9">The sequence shown here is derived from an EMBL/GenBank/DDBJ whole genome shotgun (WGS) entry which is preliminary data.</text>
</comment>
<dbReference type="Proteomes" id="UP000808906">
    <property type="component" value="Unassembled WGS sequence"/>
</dbReference>
<evidence type="ECO:0000256" key="7">
    <source>
        <dbReference type="RuleBase" id="RU363032"/>
    </source>
</evidence>
<dbReference type="Gene3D" id="1.10.3720.10">
    <property type="entry name" value="MetI-like"/>
    <property type="match status" value="1"/>
</dbReference>
<evidence type="ECO:0000256" key="6">
    <source>
        <dbReference type="ARBA" id="ARBA00023136"/>
    </source>
</evidence>
<feature type="transmembrane region" description="Helical" evidence="7">
    <location>
        <begin position="21"/>
        <end position="43"/>
    </location>
</feature>
<dbReference type="PROSITE" id="PS50928">
    <property type="entry name" value="ABC_TM1"/>
    <property type="match status" value="1"/>
</dbReference>
<keyword evidence="5 7" id="KW-1133">Transmembrane helix</keyword>
<evidence type="ECO:0000256" key="4">
    <source>
        <dbReference type="ARBA" id="ARBA00022692"/>
    </source>
</evidence>
<dbReference type="Pfam" id="PF19300">
    <property type="entry name" value="BPD_transp_1_N"/>
    <property type="match status" value="1"/>
</dbReference>
<dbReference type="GO" id="GO:0005886">
    <property type="term" value="C:plasma membrane"/>
    <property type="evidence" value="ECO:0007669"/>
    <property type="project" value="UniProtKB-SubCell"/>
</dbReference>
<dbReference type="EMBL" id="WUXR01000002">
    <property type="protein sequence ID" value="MBM4565293.1"/>
    <property type="molecule type" value="Genomic_DNA"/>
</dbReference>
<evidence type="ECO:0000313" key="11">
    <source>
        <dbReference type="EMBL" id="NKT80265.1"/>
    </source>
</evidence>
<dbReference type="InterPro" id="IPR045621">
    <property type="entry name" value="BPD_transp_1_N"/>
</dbReference>
<feature type="transmembrane region" description="Helical" evidence="7">
    <location>
        <begin position="117"/>
        <end position="135"/>
    </location>
</feature>
<feature type="domain" description="ABC transmembrane type-1" evidence="8">
    <location>
        <begin position="111"/>
        <end position="320"/>
    </location>
</feature>
<name>A0A9Q2Z302_RHOHA</name>
<dbReference type="AlphaFoldDB" id="A0A9Q2Z302"/>
<proteinExistence type="inferred from homology"/>
<dbReference type="EMBL" id="WUXD01000002">
    <property type="protein sequence ID" value="MBM4627070.1"/>
    <property type="molecule type" value="Genomic_DNA"/>
</dbReference>
<comment type="subcellular location">
    <subcellularLocation>
        <location evidence="1 7">Cell membrane</location>
        <topology evidence="1 7">Multi-pass membrane protein</topology>
    </subcellularLocation>
</comment>
<keyword evidence="6 7" id="KW-0472">Membrane</keyword>
<evidence type="ECO:0000313" key="9">
    <source>
        <dbReference type="EMBL" id="MBM4565293.1"/>
    </source>
</evidence>
<dbReference type="Pfam" id="PF00528">
    <property type="entry name" value="BPD_transp_1"/>
    <property type="match status" value="1"/>
</dbReference>
<reference evidence="11" key="2">
    <citation type="journal article" date="2020" name="Environ. Microbiol.">
        <title>The novel and transferable erm(51) gene confers Macrolides, Lincosamides, and Streptogramins B (MLSB) resistance to clonal Rhodococcus equi in the environment.</title>
        <authorList>
            <person name="Huber L."/>
            <person name="Giguere S."/>
            <person name="Slovis N.M."/>
            <person name="Alvarez-Narvaez S."/>
            <person name="Hart K.A."/>
            <person name="Greiter M."/>
            <person name="Morris E.R.A."/>
            <person name="Cohen N.D."/>
        </authorList>
    </citation>
    <scope>NUCLEOTIDE SEQUENCE</scope>
    <source>
        <strain evidence="11">Lh_116_1</strain>
        <strain evidence="12">Lh_16_1</strain>
    </source>
</reference>
<dbReference type="SUPFAM" id="SSF161098">
    <property type="entry name" value="MetI-like"/>
    <property type="match status" value="1"/>
</dbReference>
<dbReference type="Proteomes" id="UP000608063">
    <property type="component" value="Unassembled WGS sequence"/>
</dbReference>
<dbReference type="GO" id="GO:0055085">
    <property type="term" value="P:transmembrane transport"/>
    <property type="evidence" value="ECO:0007669"/>
    <property type="project" value="InterPro"/>
</dbReference>
<reference evidence="9" key="1">
    <citation type="submission" date="2019-11" db="EMBL/GenBank/DDBJ databases">
        <title>Spread of Macrolides and rifampicin resistant Rhodococcus equi in clinical isolates in the USA.</title>
        <authorList>
            <person name="Alvarez-Narvaez S."/>
            <person name="Huber L."/>
            <person name="Cohen N.D."/>
            <person name="Slovis N."/>
            <person name="Greiter M."/>
            <person name="Giguere S."/>
            <person name="Hart K."/>
        </authorList>
    </citation>
    <scope>NUCLEOTIDE SEQUENCE</scope>
    <source>
        <strain evidence="9">Lh_17</strain>
        <strain evidence="10">Lh_38</strain>
    </source>
</reference>
<dbReference type="EMBL" id="WVBC01000032">
    <property type="protein sequence ID" value="NKT80265.1"/>
    <property type="molecule type" value="Genomic_DNA"/>
</dbReference>
<feature type="transmembrane region" description="Helical" evidence="7">
    <location>
        <begin position="267"/>
        <end position="288"/>
    </location>
</feature>
<dbReference type="PANTHER" id="PTHR43163">
    <property type="entry name" value="DIPEPTIDE TRANSPORT SYSTEM PERMEASE PROTEIN DPPB-RELATED"/>
    <property type="match status" value="1"/>
</dbReference>
<feature type="transmembrane region" description="Helical" evidence="7">
    <location>
        <begin position="147"/>
        <end position="177"/>
    </location>
</feature>
<feature type="transmembrane region" description="Helical" evidence="7">
    <location>
        <begin position="242"/>
        <end position="261"/>
    </location>
</feature>
<evidence type="ECO:0000313" key="10">
    <source>
        <dbReference type="EMBL" id="MBM4627070.1"/>
    </source>
</evidence>
<feature type="transmembrane region" description="Helical" evidence="7">
    <location>
        <begin position="295"/>
        <end position="316"/>
    </location>
</feature>
<evidence type="ECO:0000313" key="12">
    <source>
        <dbReference type="EMBL" id="NKW41199.1"/>
    </source>
</evidence>